<comment type="caution">
    <text evidence="1">The sequence shown here is derived from an EMBL/GenBank/DDBJ whole genome shotgun (WGS) entry which is preliminary data.</text>
</comment>
<dbReference type="RefSeq" id="WP_144854108.1">
    <property type="nucleotide sequence ID" value="NZ_VNJI01000060.1"/>
</dbReference>
<evidence type="ECO:0000313" key="2">
    <source>
        <dbReference type="Proteomes" id="UP000317036"/>
    </source>
</evidence>
<dbReference type="PROSITE" id="PS51257">
    <property type="entry name" value="PROKAR_LIPOPROTEIN"/>
    <property type="match status" value="1"/>
</dbReference>
<evidence type="ECO:0000313" key="1">
    <source>
        <dbReference type="EMBL" id="TVY05373.1"/>
    </source>
</evidence>
<dbReference type="SUPFAM" id="SSF53850">
    <property type="entry name" value="Periplasmic binding protein-like II"/>
    <property type="match status" value="1"/>
</dbReference>
<organism evidence="1 2">
    <name type="scientific">Paenibacillus cremeus</name>
    <dbReference type="NCBI Taxonomy" id="2163881"/>
    <lineage>
        <taxon>Bacteria</taxon>
        <taxon>Bacillati</taxon>
        <taxon>Bacillota</taxon>
        <taxon>Bacilli</taxon>
        <taxon>Bacillales</taxon>
        <taxon>Paenibacillaceae</taxon>
        <taxon>Paenibacillus</taxon>
    </lineage>
</organism>
<accession>A0A559JZR6</accession>
<proteinExistence type="predicted"/>
<dbReference type="AlphaFoldDB" id="A0A559JZR6"/>
<dbReference type="PANTHER" id="PTHR43649:SF12">
    <property type="entry name" value="DIACETYLCHITOBIOSE BINDING PROTEIN DASA"/>
    <property type="match status" value="1"/>
</dbReference>
<sequence length="440" mass="48701">MKAFKWSSTFTFALSMIVFLTTVLIGCSSGSTPSSSSPSSSAPAAKSDSGKQTTLKFWYPASDELVITQVKNVVAKFEQENPNIKVELTTIPFKDYFQKLSVAYSGGIAPDIHGLGFGQLISTVDQNKYMDLNKFIQADKWQGKDDMFPSILKAGQWNGGQYGLLMPEIRPMEWRKDFFKEAGLDPEKPPTTLDEIFDYAEKLKVVKDGKTVRAGIDLQTGNGEQSYLSLLLLLGKDIYDDKGNPTFDSSESIQLVEKMVKLFKNGAIIAANQQDPNGTPFQNSLAALSFSSSPSLAVLQKAVGAEKVGWALPPKGPTGKQTALMLGTFLTMAKTTKSPDEAWKFIKFWFDKNNLYDFTLKTGFVPPLKSVKDQYVKAAPENAVIFQAMDDARGYGPSQYWDVNVKYLRLALEQAYNGLKPVDQALKENAQKAREELKTK</sequence>
<name>A0A559JZR6_9BACL</name>
<dbReference type="InterPro" id="IPR006059">
    <property type="entry name" value="SBP"/>
</dbReference>
<dbReference type="EMBL" id="VNJI01000060">
    <property type="protein sequence ID" value="TVY05373.1"/>
    <property type="molecule type" value="Genomic_DNA"/>
</dbReference>
<dbReference type="Pfam" id="PF13416">
    <property type="entry name" value="SBP_bac_8"/>
    <property type="match status" value="1"/>
</dbReference>
<protein>
    <submittedName>
        <fullName evidence="1">Extracellular solute-binding protein</fullName>
    </submittedName>
</protein>
<dbReference type="PANTHER" id="PTHR43649">
    <property type="entry name" value="ARABINOSE-BINDING PROTEIN-RELATED"/>
    <property type="match status" value="1"/>
</dbReference>
<dbReference type="OrthoDB" id="9795467at2"/>
<dbReference type="InterPro" id="IPR050490">
    <property type="entry name" value="Bact_solute-bd_prot1"/>
</dbReference>
<dbReference type="Gene3D" id="3.40.190.10">
    <property type="entry name" value="Periplasmic binding protein-like II"/>
    <property type="match status" value="1"/>
</dbReference>
<reference evidence="1 2" key="1">
    <citation type="submission" date="2019-07" db="EMBL/GenBank/DDBJ databases">
        <authorList>
            <person name="Kim J."/>
        </authorList>
    </citation>
    <scope>NUCLEOTIDE SEQUENCE [LARGE SCALE GENOMIC DNA]</scope>
    <source>
        <strain evidence="1 2">JC52</strain>
    </source>
</reference>
<gene>
    <name evidence="1" type="ORF">FPZ49_30495</name>
</gene>
<keyword evidence="2" id="KW-1185">Reference proteome</keyword>
<dbReference type="Proteomes" id="UP000317036">
    <property type="component" value="Unassembled WGS sequence"/>
</dbReference>